<evidence type="ECO:0000256" key="1">
    <source>
        <dbReference type="SAM" id="MobiDB-lite"/>
    </source>
</evidence>
<keyword evidence="3" id="KW-1185">Reference proteome</keyword>
<dbReference type="EMBL" id="CAJOBZ010000049">
    <property type="protein sequence ID" value="CAF4915012.1"/>
    <property type="molecule type" value="Genomic_DNA"/>
</dbReference>
<evidence type="ECO:0000313" key="3">
    <source>
        <dbReference type="Proteomes" id="UP000663880"/>
    </source>
</evidence>
<feature type="region of interest" description="Disordered" evidence="1">
    <location>
        <begin position="80"/>
        <end position="108"/>
    </location>
</feature>
<evidence type="ECO:0000313" key="2">
    <source>
        <dbReference type="EMBL" id="CAF4915012.1"/>
    </source>
</evidence>
<reference evidence="2" key="1">
    <citation type="submission" date="2021-02" db="EMBL/GenBank/DDBJ databases">
        <authorList>
            <person name="Steward A R."/>
        </authorList>
    </citation>
    <scope>NUCLEOTIDE SEQUENCE</scope>
</reference>
<proteinExistence type="predicted"/>
<name>A0A821VYJ5_9NEOP</name>
<dbReference type="Proteomes" id="UP000663880">
    <property type="component" value="Unassembled WGS sequence"/>
</dbReference>
<gene>
    <name evidence="2" type="ORF">PMACD_LOCUS12492</name>
</gene>
<sequence>MKVREQECAGARSARRVLRCSKIAPGCWLSSAVTLCLTKKCSRQDAGAAATQPQLAARHTSTAHRIAKITSFIYTTHATTKAAQAPASEHIPRLTDDDWPDATANPPRCQQSTDCRACLGN</sequence>
<protein>
    <submittedName>
        <fullName evidence="2">Uncharacterized protein</fullName>
    </submittedName>
</protein>
<comment type="caution">
    <text evidence="2">The sequence shown here is derived from an EMBL/GenBank/DDBJ whole genome shotgun (WGS) entry which is preliminary data.</text>
</comment>
<organism evidence="2 3">
    <name type="scientific">Pieris macdunnoughi</name>
    <dbReference type="NCBI Taxonomy" id="345717"/>
    <lineage>
        <taxon>Eukaryota</taxon>
        <taxon>Metazoa</taxon>
        <taxon>Ecdysozoa</taxon>
        <taxon>Arthropoda</taxon>
        <taxon>Hexapoda</taxon>
        <taxon>Insecta</taxon>
        <taxon>Pterygota</taxon>
        <taxon>Neoptera</taxon>
        <taxon>Endopterygota</taxon>
        <taxon>Lepidoptera</taxon>
        <taxon>Glossata</taxon>
        <taxon>Ditrysia</taxon>
        <taxon>Papilionoidea</taxon>
        <taxon>Pieridae</taxon>
        <taxon>Pierinae</taxon>
        <taxon>Pieris</taxon>
    </lineage>
</organism>
<dbReference type="AlphaFoldDB" id="A0A821VYJ5"/>
<accession>A0A821VYJ5</accession>